<dbReference type="EMBL" id="MN505213">
    <property type="protein sequence ID" value="QGF20862.1"/>
    <property type="molecule type" value="Genomic_DNA"/>
</dbReference>
<feature type="region of interest" description="Disordered" evidence="1">
    <location>
        <begin position="1159"/>
        <end position="1272"/>
    </location>
</feature>
<name>A0A5Q2F372_9CAUD</name>
<evidence type="ECO:0000313" key="4">
    <source>
        <dbReference type="Proteomes" id="UP000345177"/>
    </source>
</evidence>
<proteinExistence type="predicted"/>
<dbReference type="Pfam" id="PF13550">
    <property type="entry name" value="Phage-tail_3"/>
    <property type="match status" value="1"/>
</dbReference>
<organism evidence="3 4">
    <name type="scientific">Serratia phage JS26</name>
    <dbReference type="NCBI Taxonomy" id="2315217"/>
    <lineage>
        <taxon>Viruses</taxon>
        <taxon>Duplodnaviria</taxon>
        <taxon>Heunggongvirae</taxon>
        <taxon>Uroviricota</taxon>
        <taxon>Caudoviricetes</taxon>
        <taxon>Casjensviridae</taxon>
        <taxon>Dunedinvirus</taxon>
        <taxon>Dunedinvirus JS26</taxon>
    </lineage>
</organism>
<evidence type="ECO:0000313" key="3">
    <source>
        <dbReference type="EMBL" id="QGF20862.1"/>
    </source>
</evidence>
<evidence type="ECO:0000259" key="2">
    <source>
        <dbReference type="Pfam" id="PF13550"/>
    </source>
</evidence>
<feature type="domain" description="Tip attachment protein J" evidence="2">
    <location>
        <begin position="209"/>
        <end position="365"/>
    </location>
</feature>
<keyword evidence="4" id="KW-1185">Reference proteome</keyword>
<feature type="compositionally biased region" description="Gly residues" evidence="1">
    <location>
        <begin position="1162"/>
        <end position="1199"/>
    </location>
</feature>
<feature type="compositionally biased region" description="Acidic residues" evidence="1">
    <location>
        <begin position="1209"/>
        <end position="1218"/>
    </location>
</feature>
<sequence length="1272" mass="139640">MGKGKNVTIGYKYYLGLHMGLCRGTIDSLLEIRVGDRTAWSGRRTTSGSFKISKPDLFGGTKAEGGIDGTAWLLLGDAAQTVPEQIKNWLGGLVPGFRGITTLFFDGMVCAMNPYPKPWKMKVSRIKQGWDGGVWYENKAQIDLVVKDKNGNDLTIEAMNPAHMIYQCCVDRSWGRGMPRSYIDDTAFRKVADTLFDEKFGLCLGWKRQDTLDSFVQTILDHIGGVMYVDKSTGKMTLKLIRQDYIRDNLPIFDVDSGLLSIEESSVSAGAETVNEVVVNWHDPISNQDSAVREQNLAGIQTSGATFSKTNDYPGIPTPELAGRVAKRDLIYSTLPLRQFLIYCDRRAWKVQPGDVLRLQDPTRGQIDIAVRVGIVNDGTLLDGKIKIAAIEDVFTMPLNATAGYQPPEWVPPDNEPKLARHAAYEVPYADLYQLFPKAEFGALEHDSGFYGMAAEKPAPSAMGYDLAISPNGGPYTVDGTGEFVPMGELEGAISYLDTSILITKASLLDEVEIPFPMMIGTDRQSGEIVNVTAMQLLGGGNDAQLTVERGVYDTVPQQHYNGKVVWFYRDSIGSNWTEYVGGDIIDGKCLPWTFSGGRFDIDKAPVDEVIMDWRYTRPYAPGHVLVNGNRWYQQQVLSKDAPALQITWTHRDRVGQQDMMVGHDEGNVGPETGQRYLIKVYDDRGNLVRTESGINATGYNYLWAQAMQDLGFTEQHDGSSYPITVELWSQRAGTESWQYYRIPALVQDLVVEVLAAQAADQTMQTSSMEDPTGIMVAYAAPTALTEGDEEDPNGVMVSSFMAQANQYTVMPQKIDSQAMEYPYINLLADGFPTNRSRVLTVGARPSDRLTDSHELWTVETDDEGNVTGTWNDAGAQAWTPWVVLDTDLLWLDTQFDYTKNSGDDGVALFFNPGDLAIIDSELVRIESVSGGRFTIARGCADTIPSRHGKGAVMWLYHQRHGQDTVTYDDQDYVGVKLQPLGYTAVQMPLSDIVGANLQMAYRYKRPYAPGLMLVGGEHWFTPRRCYTIDTAGNVVTQDTLLTWKHRNRLTQGETVIDHWHDNIEPEEDTQYQIEISYWTPPNSEGKASRVILRSAYVSGVAWIYRGDWAAEDGVKAGRALDACGAVTVSGQLFTVRNGVRSWHGYVFSLILPTTPCPAGKPPGGGDTGNGGAGGGGTGGGDTGGTGGTGPGTGGGGGNTTPPTKPGGEDPDNPDNPDPEVPPEKPTGPDPDEQNPPPDPKPDEPDPVPDDFAGKWGINWDHDWARNMPTKI</sequence>
<dbReference type="KEGG" id="vg:62682713"/>
<dbReference type="Proteomes" id="UP000345177">
    <property type="component" value="Segment"/>
</dbReference>
<feature type="compositionally biased region" description="Pro residues" evidence="1">
    <location>
        <begin position="1219"/>
        <end position="1239"/>
    </location>
</feature>
<dbReference type="InterPro" id="IPR032876">
    <property type="entry name" value="J_dom"/>
</dbReference>
<dbReference type="GeneID" id="62682713"/>
<evidence type="ECO:0000256" key="1">
    <source>
        <dbReference type="SAM" id="MobiDB-lite"/>
    </source>
</evidence>
<reference evidence="3 4" key="1">
    <citation type="submission" date="2019-09" db="EMBL/GenBank/DDBJ databases">
        <title>Transcriptional response of Serratia to Siphovirus infection.</title>
        <authorList>
            <person name="Malone L.M."/>
            <person name="Fineran P.C."/>
        </authorList>
    </citation>
    <scope>NUCLEOTIDE SEQUENCE [LARGE SCALE GENOMIC DNA]</scope>
</reference>
<accession>A0A5Q2F372</accession>
<dbReference type="RefSeq" id="YP_010000073.1">
    <property type="nucleotide sequence ID" value="NC_053012.1"/>
</dbReference>
<protein>
    <recommendedName>
        <fullName evidence="2">Tip attachment protein J domain-containing protein</fullName>
    </recommendedName>
</protein>